<reference evidence="1 2" key="3">
    <citation type="journal article" date="2017" name="Mol. Plant Pathol.">
        <title>A gapless genome sequence of the fungus Botrytis cinerea.</title>
        <authorList>
            <person name="Van Kan J.A."/>
            <person name="Stassen J.H."/>
            <person name="Mosbach A."/>
            <person name="Van Der Lee T.A."/>
            <person name="Faino L."/>
            <person name="Farmer A.D."/>
            <person name="Papasotiriou D.G."/>
            <person name="Zhou S."/>
            <person name="Seidl M.F."/>
            <person name="Cottam E."/>
            <person name="Edel D."/>
            <person name="Hahn M."/>
            <person name="Schwartz D.C."/>
            <person name="Dietrich R.A."/>
            <person name="Widdison S."/>
            <person name="Scalliet G."/>
        </authorList>
    </citation>
    <scope>NUCLEOTIDE SEQUENCE [LARGE SCALE GENOMIC DNA]</scope>
    <source>
        <strain evidence="1 2">B05.10</strain>
    </source>
</reference>
<evidence type="ECO:0000313" key="1">
    <source>
        <dbReference type="EMBL" id="ATZ57626.1"/>
    </source>
</evidence>
<name>A0A384K470_BOTFB</name>
<dbReference type="EMBL" id="CP009819">
    <property type="protein sequence ID" value="ATZ57626.1"/>
    <property type="molecule type" value="Genomic_DNA"/>
</dbReference>
<dbReference type="AlphaFoldDB" id="A0A384K470"/>
<reference evidence="1 2" key="2">
    <citation type="journal article" date="2012" name="Eukaryot. Cell">
        <title>Genome update of Botrytis cinerea strains B05.10 and T4.</title>
        <authorList>
            <person name="Staats M."/>
            <person name="van Kan J.A."/>
        </authorList>
    </citation>
    <scope>NUCLEOTIDE SEQUENCE [LARGE SCALE GENOMIC DNA]</scope>
    <source>
        <strain evidence="1 2">B05.10</strain>
    </source>
</reference>
<dbReference type="OrthoDB" id="3563914at2759"/>
<gene>
    <name evidence="1" type="ORF">BCIN_15g01830</name>
</gene>
<dbReference type="GeneID" id="5428424"/>
<dbReference type="VEuPathDB" id="FungiDB:Bcin15g01830"/>
<sequence length="329" mass="38866">MNNSAINTKYMRHVTQLTRECSCKNNRIECHHRSFIGATAVQKTKILEESDIGRCKCLAIEPTIPPPKPETYTAHLAVLRNPTHKEWKSRPHRYLSPALCNISPHYVQRFVEPAVRETLRKGDFPEGRHEFTLAKAQQEVMRFMHLSGVKYTREKRRYAERASVLKKESYEFEQQVEILMMKLQEIRWKRKREEELCVYLEDLVGVRECAEQKREFGDQKREFLLSRERLKRERESGTCEVVEQFQLAHKLEDRDKIEKLAQRDEEALGELEEFLEELDVIEWRERERGKLGKLGKKWIGGGEKGDGDVKKNVETEWMDESLSLFLDNS</sequence>
<keyword evidence="2" id="KW-1185">Reference proteome</keyword>
<evidence type="ECO:0000313" key="2">
    <source>
        <dbReference type="Proteomes" id="UP000001798"/>
    </source>
</evidence>
<proteinExistence type="predicted"/>
<protein>
    <submittedName>
        <fullName evidence="1">Uncharacterized protein</fullName>
    </submittedName>
</protein>
<reference evidence="1 2" key="1">
    <citation type="journal article" date="2011" name="PLoS Genet.">
        <title>Genomic analysis of the necrotrophic fungal pathogens Sclerotinia sclerotiorum and Botrytis cinerea.</title>
        <authorList>
            <person name="Amselem J."/>
            <person name="Cuomo C.A."/>
            <person name="van Kan J.A."/>
            <person name="Viaud M."/>
            <person name="Benito E.P."/>
            <person name="Couloux A."/>
            <person name="Coutinho P.M."/>
            <person name="de Vries R.P."/>
            <person name="Dyer P.S."/>
            <person name="Fillinger S."/>
            <person name="Fournier E."/>
            <person name="Gout L."/>
            <person name="Hahn M."/>
            <person name="Kohn L."/>
            <person name="Lapalu N."/>
            <person name="Plummer K.M."/>
            <person name="Pradier J.M."/>
            <person name="Quevillon E."/>
            <person name="Sharon A."/>
            <person name="Simon A."/>
            <person name="ten Have A."/>
            <person name="Tudzynski B."/>
            <person name="Tudzynski P."/>
            <person name="Wincker P."/>
            <person name="Andrew M."/>
            <person name="Anthouard V."/>
            <person name="Beever R.E."/>
            <person name="Beffa R."/>
            <person name="Benoit I."/>
            <person name="Bouzid O."/>
            <person name="Brault B."/>
            <person name="Chen Z."/>
            <person name="Choquer M."/>
            <person name="Collemare J."/>
            <person name="Cotton P."/>
            <person name="Danchin E.G."/>
            <person name="Da Silva C."/>
            <person name="Gautier A."/>
            <person name="Giraud C."/>
            <person name="Giraud T."/>
            <person name="Gonzalez C."/>
            <person name="Grossetete S."/>
            <person name="Guldener U."/>
            <person name="Henrissat B."/>
            <person name="Howlett B.J."/>
            <person name="Kodira C."/>
            <person name="Kretschmer M."/>
            <person name="Lappartient A."/>
            <person name="Leroch M."/>
            <person name="Levis C."/>
            <person name="Mauceli E."/>
            <person name="Neuveglise C."/>
            <person name="Oeser B."/>
            <person name="Pearson M."/>
            <person name="Poulain J."/>
            <person name="Poussereau N."/>
            <person name="Quesneville H."/>
            <person name="Rascle C."/>
            <person name="Schumacher J."/>
            <person name="Segurens B."/>
            <person name="Sexton A."/>
            <person name="Silva E."/>
            <person name="Sirven C."/>
            <person name="Soanes D.M."/>
            <person name="Talbot N.J."/>
            <person name="Templeton M."/>
            <person name="Yandava C."/>
            <person name="Yarden O."/>
            <person name="Zeng Q."/>
            <person name="Rollins J.A."/>
            <person name="Lebrun M.H."/>
            <person name="Dickman M."/>
        </authorList>
    </citation>
    <scope>NUCLEOTIDE SEQUENCE [LARGE SCALE GENOMIC DNA]</scope>
    <source>
        <strain evidence="1 2">B05.10</strain>
    </source>
</reference>
<dbReference type="RefSeq" id="XP_001547984.2">
    <property type="nucleotide sequence ID" value="XM_001547934.2"/>
</dbReference>
<dbReference type="KEGG" id="bfu:BCIN_15g01830"/>
<dbReference type="Proteomes" id="UP000001798">
    <property type="component" value="Chromosome 15"/>
</dbReference>
<accession>A0A384K470</accession>
<organism evidence="1 2">
    <name type="scientific">Botryotinia fuckeliana (strain B05.10)</name>
    <name type="common">Noble rot fungus</name>
    <name type="synonym">Botrytis cinerea</name>
    <dbReference type="NCBI Taxonomy" id="332648"/>
    <lineage>
        <taxon>Eukaryota</taxon>
        <taxon>Fungi</taxon>
        <taxon>Dikarya</taxon>
        <taxon>Ascomycota</taxon>
        <taxon>Pezizomycotina</taxon>
        <taxon>Leotiomycetes</taxon>
        <taxon>Helotiales</taxon>
        <taxon>Sclerotiniaceae</taxon>
        <taxon>Botrytis</taxon>
    </lineage>
</organism>